<organism evidence="1 2">
    <name type="scientific">Caerostris extrusa</name>
    <name type="common">Bark spider</name>
    <name type="synonym">Caerostris bankana</name>
    <dbReference type="NCBI Taxonomy" id="172846"/>
    <lineage>
        <taxon>Eukaryota</taxon>
        <taxon>Metazoa</taxon>
        <taxon>Ecdysozoa</taxon>
        <taxon>Arthropoda</taxon>
        <taxon>Chelicerata</taxon>
        <taxon>Arachnida</taxon>
        <taxon>Araneae</taxon>
        <taxon>Araneomorphae</taxon>
        <taxon>Entelegynae</taxon>
        <taxon>Araneoidea</taxon>
        <taxon>Araneidae</taxon>
        <taxon>Caerostris</taxon>
    </lineage>
</organism>
<sequence>MVLGSISSPWGAKHVPVLEWDVHELLQTQLLNHMQKQDSSTLSPQAIYVKKAKPPIKKINMIEKLIHC</sequence>
<proteinExistence type="predicted"/>
<gene>
    <name evidence="1" type="ORF">CEXT_501621</name>
</gene>
<name>A0AAV4XNU9_CAEEX</name>
<accession>A0AAV4XNU9</accession>
<reference evidence="1 2" key="1">
    <citation type="submission" date="2021-06" db="EMBL/GenBank/DDBJ databases">
        <title>Caerostris extrusa draft genome.</title>
        <authorList>
            <person name="Kono N."/>
            <person name="Arakawa K."/>
        </authorList>
    </citation>
    <scope>NUCLEOTIDE SEQUENCE [LARGE SCALE GENOMIC DNA]</scope>
</reference>
<evidence type="ECO:0000313" key="2">
    <source>
        <dbReference type="Proteomes" id="UP001054945"/>
    </source>
</evidence>
<dbReference type="AlphaFoldDB" id="A0AAV4XNU9"/>
<keyword evidence="2" id="KW-1185">Reference proteome</keyword>
<protein>
    <submittedName>
        <fullName evidence="1">Uncharacterized protein</fullName>
    </submittedName>
</protein>
<dbReference type="EMBL" id="BPLR01018035">
    <property type="protein sequence ID" value="GIY96339.1"/>
    <property type="molecule type" value="Genomic_DNA"/>
</dbReference>
<comment type="caution">
    <text evidence="1">The sequence shown here is derived from an EMBL/GenBank/DDBJ whole genome shotgun (WGS) entry which is preliminary data.</text>
</comment>
<dbReference type="Proteomes" id="UP001054945">
    <property type="component" value="Unassembled WGS sequence"/>
</dbReference>
<evidence type="ECO:0000313" key="1">
    <source>
        <dbReference type="EMBL" id="GIY96339.1"/>
    </source>
</evidence>